<feature type="region of interest" description="Disordered" evidence="2">
    <location>
        <begin position="15"/>
        <end position="83"/>
    </location>
</feature>
<evidence type="ECO:0000256" key="1">
    <source>
        <dbReference type="ARBA" id="ARBA00005250"/>
    </source>
</evidence>
<evidence type="ECO:0000313" key="4">
    <source>
        <dbReference type="EMBL" id="RSY76267.1"/>
    </source>
</evidence>
<dbReference type="InterPro" id="IPR036866">
    <property type="entry name" value="RibonucZ/Hydroxyglut_hydro"/>
</dbReference>
<dbReference type="PANTHER" id="PTHR42951:SF4">
    <property type="entry name" value="ACYL-COENZYME A THIOESTERASE MBLAC2"/>
    <property type="match status" value="1"/>
</dbReference>
<dbReference type="Gene3D" id="3.60.15.10">
    <property type="entry name" value="Ribonuclease Z/Hydroxyacylglutathione hydrolase-like"/>
    <property type="match status" value="1"/>
</dbReference>
<dbReference type="CDD" id="cd16282">
    <property type="entry name" value="metallo-hydrolase-like_MBL-fold"/>
    <property type="match status" value="1"/>
</dbReference>
<name>A0A430FXE7_9SPHN</name>
<keyword evidence="4" id="KW-0378">Hydrolase</keyword>
<evidence type="ECO:0000256" key="2">
    <source>
        <dbReference type="SAM" id="MobiDB-lite"/>
    </source>
</evidence>
<dbReference type="EMBL" id="QQYZ01000048">
    <property type="protein sequence ID" value="RSY76267.1"/>
    <property type="molecule type" value="Genomic_DNA"/>
</dbReference>
<organism evidence="4 5">
    <name type="scientific">Sphingomonas koreensis</name>
    <dbReference type="NCBI Taxonomy" id="93064"/>
    <lineage>
        <taxon>Bacteria</taxon>
        <taxon>Pseudomonadati</taxon>
        <taxon>Pseudomonadota</taxon>
        <taxon>Alphaproteobacteria</taxon>
        <taxon>Sphingomonadales</taxon>
        <taxon>Sphingomonadaceae</taxon>
        <taxon>Sphingomonas</taxon>
    </lineage>
</organism>
<reference evidence="4 5" key="1">
    <citation type="submission" date="2018-07" db="EMBL/GenBank/DDBJ databases">
        <title>Genomic and Epidemiologic Investigation of an Indolent Hospital Outbreak.</title>
        <authorList>
            <person name="Johnson R.C."/>
            <person name="Deming C."/>
            <person name="Conlan S."/>
            <person name="Zellmer C.J."/>
            <person name="Michelin A.V."/>
            <person name="Lee-Lin S."/>
            <person name="Thomas P.J."/>
            <person name="Park M."/>
            <person name="Weingarten R.A."/>
            <person name="Less J."/>
            <person name="Dekker J.P."/>
            <person name="Frank K.M."/>
            <person name="Musser K.A."/>
            <person name="Mcquiston J.R."/>
            <person name="Henderson D.K."/>
            <person name="Lau A.F."/>
            <person name="Palmore T.N."/>
            <person name="Segre J.A."/>
        </authorList>
    </citation>
    <scope>NUCLEOTIDE SEQUENCE [LARGE SCALE GENOMIC DNA]</scope>
    <source>
        <strain evidence="4 5">SK-CDC1_0717</strain>
    </source>
</reference>
<dbReference type="SMART" id="SM00849">
    <property type="entry name" value="Lactamase_B"/>
    <property type="match status" value="1"/>
</dbReference>
<evidence type="ECO:0000313" key="5">
    <source>
        <dbReference type="Proteomes" id="UP000287746"/>
    </source>
</evidence>
<gene>
    <name evidence="4" type="ORF">DAH66_22235</name>
</gene>
<dbReference type="AlphaFoldDB" id="A0A430FXE7"/>
<feature type="domain" description="Metallo-beta-lactamase" evidence="3">
    <location>
        <begin position="131"/>
        <end position="331"/>
    </location>
</feature>
<dbReference type="SUPFAM" id="SSF56281">
    <property type="entry name" value="Metallo-hydrolase/oxidoreductase"/>
    <property type="match status" value="1"/>
</dbReference>
<dbReference type="Proteomes" id="UP000287746">
    <property type="component" value="Unassembled WGS sequence"/>
</dbReference>
<dbReference type="PANTHER" id="PTHR42951">
    <property type="entry name" value="METALLO-BETA-LACTAMASE DOMAIN-CONTAINING"/>
    <property type="match status" value="1"/>
</dbReference>
<feature type="compositionally biased region" description="Basic residues" evidence="2">
    <location>
        <begin position="34"/>
        <end position="47"/>
    </location>
</feature>
<evidence type="ECO:0000259" key="3">
    <source>
        <dbReference type="SMART" id="SM00849"/>
    </source>
</evidence>
<sequence>MRLLLDQLPELLVEQRPFPRPGDPASGLSLAGRQSRRSHRRAPRRAGRSLPPLSLPHDHELRERLPQGPQPRQGDRGDQEDGSRAHRLIARAALALLLAAIAVPAAAQEAKPVAPGIWLIEGGYEPGRQPDGNSVLIEGPDGLLLVDTGRHASHVAKIEAAITARGKPLVRIVNTHWHLDHVSGNLTLRAKHPAMRVSASDAIDGALTGFLKRSAESARPALDAGNIPEPMASEVRGDLATFERGAELRPDDVVRRNGTIDAGGRKIELRLARSAATAGDVWLYDPQSRILVAGDLVTNPVPFLDTACPDGWLKALEEVAATPFATLIPGHGAPMDRPAFDAWKQRFIGLLDCARDKEKATYCADRWQDWSVGGTPPADKLRVLAMIPYYVERIRSGELDKNCPK</sequence>
<dbReference type="Pfam" id="PF00753">
    <property type="entry name" value="Lactamase_B"/>
    <property type="match status" value="1"/>
</dbReference>
<dbReference type="InterPro" id="IPR050855">
    <property type="entry name" value="NDM-1-like"/>
</dbReference>
<feature type="compositionally biased region" description="Basic and acidic residues" evidence="2">
    <location>
        <begin position="56"/>
        <end position="65"/>
    </location>
</feature>
<feature type="compositionally biased region" description="Basic and acidic residues" evidence="2">
    <location>
        <begin position="73"/>
        <end position="83"/>
    </location>
</feature>
<comment type="similarity">
    <text evidence="1">Belongs to the metallo-beta-lactamase superfamily. Class-B beta-lactamase family.</text>
</comment>
<protein>
    <submittedName>
        <fullName evidence="4">MBL fold metallo-hydrolase</fullName>
    </submittedName>
</protein>
<dbReference type="GO" id="GO:0016787">
    <property type="term" value="F:hydrolase activity"/>
    <property type="evidence" value="ECO:0007669"/>
    <property type="project" value="UniProtKB-KW"/>
</dbReference>
<dbReference type="InterPro" id="IPR001279">
    <property type="entry name" value="Metallo-B-lactamas"/>
</dbReference>
<comment type="caution">
    <text evidence="4">The sequence shown here is derived from an EMBL/GenBank/DDBJ whole genome shotgun (WGS) entry which is preliminary data.</text>
</comment>
<accession>A0A430FXE7</accession>
<proteinExistence type="inferred from homology"/>
<dbReference type="GO" id="GO:0017001">
    <property type="term" value="P:antibiotic catabolic process"/>
    <property type="evidence" value="ECO:0007669"/>
    <property type="project" value="UniProtKB-ARBA"/>
</dbReference>